<reference evidence="10" key="1">
    <citation type="submission" date="2018-09" db="EMBL/GenBank/DDBJ databases">
        <authorList>
            <person name="Livingstone P.G."/>
            <person name="Whitworth D.E."/>
        </authorList>
    </citation>
    <scope>NUCLEOTIDE SEQUENCE [LARGE SCALE GENOMIC DNA]</scope>
    <source>
        <strain evidence="10">CA043D</strain>
    </source>
</reference>
<evidence type="ECO:0000256" key="4">
    <source>
        <dbReference type="ARBA" id="ARBA00022989"/>
    </source>
</evidence>
<comment type="subcellular location">
    <subcellularLocation>
        <location evidence="1">Cell membrane</location>
        <topology evidence="1">Multi-pass membrane protein</topology>
    </subcellularLocation>
</comment>
<keyword evidence="2" id="KW-1003">Cell membrane</keyword>
<dbReference type="AlphaFoldDB" id="A0A3A8KB53"/>
<dbReference type="OrthoDB" id="6538131at2"/>
<feature type="transmembrane region" description="Helical" evidence="7">
    <location>
        <begin position="467"/>
        <end position="500"/>
    </location>
</feature>
<dbReference type="EMBL" id="RAWE01000027">
    <property type="protein sequence ID" value="RKH04567.1"/>
    <property type="molecule type" value="Genomic_DNA"/>
</dbReference>
<evidence type="ECO:0000256" key="3">
    <source>
        <dbReference type="ARBA" id="ARBA00022692"/>
    </source>
</evidence>
<evidence type="ECO:0000313" key="10">
    <source>
        <dbReference type="Proteomes" id="UP000268313"/>
    </source>
</evidence>
<feature type="transmembrane region" description="Helical" evidence="7">
    <location>
        <begin position="135"/>
        <end position="154"/>
    </location>
</feature>
<dbReference type="InterPro" id="IPR049453">
    <property type="entry name" value="Memb_transporter_dom"/>
</dbReference>
<evidence type="ECO:0000256" key="5">
    <source>
        <dbReference type="ARBA" id="ARBA00023136"/>
    </source>
</evidence>
<keyword evidence="5 7" id="KW-0472">Membrane</keyword>
<comment type="caution">
    <text evidence="9">The sequence shown here is derived from an EMBL/GenBank/DDBJ whole genome shotgun (WGS) entry which is preliminary data.</text>
</comment>
<feature type="transmembrane region" description="Helical" evidence="7">
    <location>
        <begin position="535"/>
        <end position="553"/>
    </location>
</feature>
<evidence type="ECO:0000256" key="7">
    <source>
        <dbReference type="SAM" id="Phobius"/>
    </source>
</evidence>
<evidence type="ECO:0000256" key="6">
    <source>
        <dbReference type="ARBA" id="ARBA00043993"/>
    </source>
</evidence>
<sequence>MRGDAGDTVAEGWVAPRGRAARGHLPRHVAGLFRFQPGRPAVAAGLRTALALGVPLLVSALLRMPAAAWAGMAGLFVALVDKGGPYRTRARAMGAMTVLGAGVGLIIALPSPFWVDVALTFFWVTACGFARSYGDTPGIVGMLLANLFVVSLALPSRGPEAALMQAAFFVAGGLWSMFLALVLWPLRPYRPARLAIAACYEELAATADVVAGWPMEGPSRVGTWEAVQQAARMRQSLETARATLGATRQGRQEESGRGEYLLVLLEDADALSLLLTAMTEALDEAPRQGACRAARTEAQHALGALAVDLRGVVGALARGSVPVPASWDAEPVTRVLQADGGFPEPARSQYSHVAGLLGRLREYSAVALDVASRLERGKPLPERDTKPFGQEPGRGRSWWKVLRDQLTPESVVFRHALRLGLTATVATALAEGLGLNHWYWVTITVIVVLQPYSGLTTEKGLQRVAGTFVGSVLAMGLVHVLPAQWMMLAAIVLLVCVSVSVRPLNFAVYQVLLAPALVLLAEIQTGDWRLAGVRILNTLLGGVLALVGIRLLWPSPEHARFAEEVAGVLNADQDYLREVARTPVPTEAALREARRTVGVALLSAEASFQRLLSEWKGPAKELEPGMALITYARRFTAAVTALAASRAWHPASDLGPVVRYASDALEELSAALVARRVPSALKREAPGLEGTDALARTQVTRLVRQLGVLQHAVERMPPALRASEDGAAPVPA</sequence>
<evidence type="ECO:0000256" key="2">
    <source>
        <dbReference type="ARBA" id="ARBA00022475"/>
    </source>
</evidence>
<dbReference type="Pfam" id="PF13515">
    <property type="entry name" value="FUSC_2"/>
    <property type="match status" value="1"/>
</dbReference>
<protein>
    <submittedName>
        <fullName evidence="9">FUSC family protein</fullName>
    </submittedName>
</protein>
<dbReference type="PANTHER" id="PTHR30509">
    <property type="entry name" value="P-HYDROXYBENZOIC ACID EFFLUX PUMP SUBUNIT-RELATED"/>
    <property type="match status" value="1"/>
</dbReference>
<feature type="transmembrane region" description="Helical" evidence="7">
    <location>
        <begin position="506"/>
        <end position="523"/>
    </location>
</feature>
<evidence type="ECO:0000313" key="9">
    <source>
        <dbReference type="EMBL" id="RKH04567.1"/>
    </source>
</evidence>
<dbReference type="Proteomes" id="UP000268313">
    <property type="component" value="Unassembled WGS sequence"/>
</dbReference>
<comment type="similarity">
    <text evidence="6">Belongs to the YccS/YhfK family.</text>
</comment>
<dbReference type="GO" id="GO:0005886">
    <property type="term" value="C:plasma membrane"/>
    <property type="evidence" value="ECO:0007669"/>
    <property type="project" value="UniProtKB-SubCell"/>
</dbReference>
<feature type="domain" description="Integral membrane bound transporter" evidence="8">
    <location>
        <begin position="426"/>
        <end position="547"/>
    </location>
</feature>
<dbReference type="PANTHER" id="PTHR30509:SF8">
    <property type="entry name" value="INNER MEMBRANE PROTEIN YCCS"/>
    <property type="match status" value="1"/>
</dbReference>
<keyword evidence="10" id="KW-1185">Reference proteome</keyword>
<feature type="transmembrane region" description="Helical" evidence="7">
    <location>
        <begin position="60"/>
        <end position="80"/>
    </location>
</feature>
<evidence type="ECO:0000256" key="1">
    <source>
        <dbReference type="ARBA" id="ARBA00004651"/>
    </source>
</evidence>
<gene>
    <name evidence="9" type="ORF">D7X32_10470</name>
</gene>
<accession>A0A3A8KB53</accession>
<proteinExistence type="inferred from homology"/>
<feature type="transmembrane region" description="Helical" evidence="7">
    <location>
        <begin position="166"/>
        <end position="186"/>
    </location>
</feature>
<evidence type="ECO:0000259" key="8">
    <source>
        <dbReference type="Pfam" id="PF13515"/>
    </source>
</evidence>
<feature type="transmembrane region" description="Helical" evidence="7">
    <location>
        <begin position="92"/>
        <end position="115"/>
    </location>
</feature>
<name>A0A3A8KB53_9BACT</name>
<keyword evidence="3 7" id="KW-0812">Transmembrane</keyword>
<keyword evidence="4 7" id="KW-1133">Transmembrane helix</keyword>
<dbReference type="RefSeq" id="WP_120602379.1">
    <property type="nucleotide sequence ID" value="NZ_RAWE01000027.1"/>
</dbReference>
<organism evidence="9 10">
    <name type="scientific">Corallococcus carmarthensis</name>
    <dbReference type="NCBI Taxonomy" id="2316728"/>
    <lineage>
        <taxon>Bacteria</taxon>
        <taxon>Pseudomonadati</taxon>
        <taxon>Myxococcota</taxon>
        <taxon>Myxococcia</taxon>
        <taxon>Myxococcales</taxon>
        <taxon>Cystobacterineae</taxon>
        <taxon>Myxococcaceae</taxon>
        <taxon>Corallococcus</taxon>
    </lineage>
</organism>
<feature type="transmembrane region" description="Helical" evidence="7">
    <location>
        <begin position="437"/>
        <end position="455"/>
    </location>
</feature>